<gene>
    <name evidence="2" type="ORF">D9619_011397</name>
</gene>
<feature type="compositionally biased region" description="Polar residues" evidence="1">
    <location>
        <begin position="762"/>
        <end position="771"/>
    </location>
</feature>
<proteinExistence type="predicted"/>
<sequence>MAHDVVDDTRLKPYVAPPAYRFTTEERSRKENSINRQTSIDGLVEHPLGCIVEYPETGDARGIAIGHLFHVNPTGVFHPKLNIQYSQGDTHGQHSNATCRLLRDSSTNALVRCQRVFMSCKGLKVCEANPQDLAREQPCPEHTPLEEIFKRTLAFYCTLSETGCAFDLSSSDFTISDNQDSDTESDDSEQASADTEFVEPQQTRRPPKKKCRGRMLYETDKYGRYYLRHVCLFSQAHLIIRNLDEFDGEYLRALMGGNMKVILQHESRAKAHGYGPLVACSFSASPSAQRELCPHWHRFPDGALRRGLLERRFSNCAADFTVLTPYDLAACPRVLIIARNPHSHPPPFPVKTPPPTKKLFCSLLTSMGWRLADATPRKILIDSGFMAGLRSVLKWEREHDPSLSDLHPSLGNLDHVRRIIDHVRQEIYPEGTGFEGAQLLARIQKNPEYRNPYVRCAELHTLGDGTLFYLVICMSEKMALYLMRSKFISIDTSFKRLHHNWQEFEIESWDSDAMRSVVSVRAFTTSQAADAHLILFRRIFEIATSITNIPVQFQYIHGAGFLVWIADAHKGQALGLALFCQYLCQKMDESDTYCKYRSSDKLKLLKPYDHLLRFFRLYVRDAMLSLSSSEQHPDLEGAFSTINSGGKKAKAWLRDKRTGSKFALPALYRPYSLIPLEIWKASPSSTNGNEQSHRNINRDGVNLTLLGAIMKGMQYDARTIASMELLEAHGIYARDQEATHFRRYERALNRQVHAQRQHFSRHSNPQPQEPSATEPICSLAEPRQHENYHCDNTSLSPSAFSPISDVNPQKCEEHEAFILPHHFAPGSDAGAITGYSELVDALNESKVSKVPPEYCYVNHLHMDSLLVEDDTLVKPISDAQISTYSTLAGALDCFH</sequence>
<feature type="region of interest" description="Disordered" evidence="1">
    <location>
        <begin position="176"/>
        <end position="211"/>
    </location>
</feature>
<organism evidence="2 3">
    <name type="scientific">Psilocybe cf. subviscida</name>
    <dbReference type="NCBI Taxonomy" id="2480587"/>
    <lineage>
        <taxon>Eukaryota</taxon>
        <taxon>Fungi</taxon>
        <taxon>Dikarya</taxon>
        <taxon>Basidiomycota</taxon>
        <taxon>Agaricomycotina</taxon>
        <taxon>Agaricomycetes</taxon>
        <taxon>Agaricomycetidae</taxon>
        <taxon>Agaricales</taxon>
        <taxon>Agaricineae</taxon>
        <taxon>Strophariaceae</taxon>
        <taxon>Psilocybe</taxon>
    </lineage>
</organism>
<dbReference type="AlphaFoldDB" id="A0A8H5BKQ1"/>
<evidence type="ECO:0000313" key="2">
    <source>
        <dbReference type="EMBL" id="KAF5324293.1"/>
    </source>
</evidence>
<feature type="compositionally biased region" description="Acidic residues" evidence="1">
    <location>
        <begin position="179"/>
        <end position="189"/>
    </location>
</feature>
<protein>
    <submittedName>
        <fullName evidence="2">Uncharacterized protein</fullName>
    </submittedName>
</protein>
<evidence type="ECO:0000313" key="3">
    <source>
        <dbReference type="Proteomes" id="UP000567179"/>
    </source>
</evidence>
<feature type="region of interest" description="Disordered" evidence="1">
    <location>
        <begin position="752"/>
        <end position="774"/>
    </location>
</feature>
<dbReference type="OrthoDB" id="3268409at2759"/>
<dbReference type="EMBL" id="JAACJJ010000016">
    <property type="protein sequence ID" value="KAF5324293.1"/>
    <property type="molecule type" value="Genomic_DNA"/>
</dbReference>
<reference evidence="2 3" key="1">
    <citation type="journal article" date="2020" name="ISME J.">
        <title>Uncovering the hidden diversity of litter-decomposition mechanisms in mushroom-forming fungi.</title>
        <authorList>
            <person name="Floudas D."/>
            <person name="Bentzer J."/>
            <person name="Ahren D."/>
            <person name="Johansson T."/>
            <person name="Persson P."/>
            <person name="Tunlid A."/>
        </authorList>
    </citation>
    <scope>NUCLEOTIDE SEQUENCE [LARGE SCALE GENOMIC DNA]</scope>
    <source>
        <strain evidence="2 3">CBS 101986</strain>
    </source>
</reference>
<evidence type="ECO:0000256" key="1">
    <source>
        <dbReference type="SAM" id="MobiDB-lite"/>
    </source>
</evidence>
<comment type="caution">
    <text evidence="2">The sequence shown here is derived from an EMBL/GenBank/DDBJ whole genome shotgun (WGS) entry which is preliminary data.</text>
</comment>
<keyword evidence="3" id="KW-1185">Reference proteome</keyword>
<name>A0A8H5BKQ1_9AGAR</name>
<dbReference type="Proteomes" id="UP000567179">
    <property type="component" value="Unassembled WGS sequence"/>
</dbReference>
<accession>A0A8H5BKQ1</accession>